<evidence type="ECO:0000313" key="3">
    <source>
        <dbReference type="EMBL" id="QMW89625.1"/>
    </source>
</evidence>
<accession>A0AAP9RBY6</accession>
<keyword evidence="1" id="KW-1133">Transmembrane helix</keyword>
<dbReference type="EMBL" id="CP040626">
    <property type="protein sequence ID" value="QMW89625.1"/>
    <property type="molecule type" value="Genomic_DNA"/>
</dbReference>
<dbReference type="SMART" id="SM00240">
    <property type="entry name" value="FHA"/>
    <property type="match status" value="1"/>
</dbReference>
<feature type="transmembrane region" description="Helical" evidence="1">
    <location>
        <begin position="6"/>
        <end position="28"/>
    </location>
</feature>
<dbReference type="Proteomes" id="UP000515243">
    <property type="component" value="Chromosome 1"/>
</dbReference>
<dbReference type="Pfam" id="PF00498">
    <property type="entry name" value="FHA"/>
    <property type="match status" value="1"/>
</dbReference>
<evidence type="ECO:0000256" key="1">
    <source>
        <dbReference type="SAM" id="Phobius"/>
    </source>
</evidence>
<name>A0AAP9RBY6_CLOBU</name>
<reference evidence="3 4" key="1">
    <citation type="submission" date="2019-05" db="EMBL/GenBank/DDBJ databases">
        <authorList>
            <person name="Schori C."/>
            <person name="Ahrens C."/>
        </authorList>
    </citation>
    <scope>NUCLEOTIDE SEQUENCE [LARGE SCALE GENOMIC DNA]</scope>
    <source>
        <strain evidence="3 4">DSM 10702</strain>
    </source>
</reference>
<organism evidence="3 4">
    <name type="scientific">Clostridium butyricum</name>
    <dbReference type="NCBI Taxonomy" id="1492"/>
    <lineage>
        <taxon>Bacteria</taxon>
        <taxon>Bacillati</taxon>
        <taxon>Bacillota</taxon>
        <taxon>Clostridia</taxon>
        <taxon>Eubacteriales</taxon>
        <taxon>Clostridiaceae</taxon>
        <taxon>Clostridium</taxon>
    </lineage>
</organism>
<dbReference type="PANTHER" id="PTHR23308">
    <property type="entry name" value="NUCLEAR INHIBITOR OF PROTEIN PHOSPHATASE-1"/>
    <property type="match status" value="1"/>
</dbReference>
<dbReference type="SUPFAM" id="SSF49879">
    <property type="entry name" value="SMAD/FHA domain"/>
    <property type="match status" value="1"/>
</dbReference>
<dbReference type="Gene3D" id="2.60.200.20">
    <property type="match status" value="1"/>
</dbReference>
<dbReference type="GeneID" id="92942756"/>
<dbReference type="InterPro" id="IPR000253">
    <property type="entry name" value="FHA_dom"/>
</dbReference>
<dbReference type="CDD" id="cd00060">
    <property type="entry name" value="FHA"/>
    <property type="match status" value="1"/>
</dbReference>
<feature type="domain" description="FHA" evidence="2">
    <location>
        <begin position="76"/>
        <end position="125"/>
    </location>
</feature>
<dbReference type="AlphaFoldDB" id="A0AAP9RBY6"/>
<dbReference type="InterPro" id="IPR050923">
    <property type="entry name" value="Cell_Proc_Reg/RNA_Proc"/>
</dbReference>
<keyword evidence="1" id="KW-0812">Transmembrane</keyword>
<dbReference type="RefSeq" id="WP_002582512.1">
    <property type="nucleotide sequence ID" value="NZ_AP019716.1"/>
</dbReference>
<sequence length="148" mass="16560">MSFSNIMVQFVFKPIFIIILYVILYYALKIMYKDVKNGGKKRRPPRTNGNYGLEIIKSGDAKELKEGSIIPIRSDLSIGRKDGNSIIMADQHVSGNHAQILVRNNGLFLEDLNSTNGTYLNGNKLKGRAKLSNKDEIRIGSGVFKILT</sequence>
<evidence type="ECO:0000259" key="2">
    <source>
        <dbReference type="PROSITE" id="PS50006"/>
    </source>
</evidence>
<gene>
    <name evidence="3" type="ORF">FF104_01325</name>
</gene>
<evidence type="ECO:0000313" key="4">
    <source>
        <dbReference type="Proteomes" id="UP000515243"/>
    </source>
</evidence>
<protein>
    <submittedName>
        <fullName evidence="3">FHA domain-containing protein</fullName>
    </submittedName>
</protein>
<proteinExistence type="predicted"/>
<keyword evidence="1" id="KW-0472">Membrane</keyword>
<dbReference type="InterPro" id="IPR008984">
    <property type="entry name" value="SMAD_FHA_dom_sf"/>
</dbReference>
<dbReference type="PROSITE" id="PS50006">
    <property type="entry name" value="FHA_DOMAIN"/>
    <property type="match status" value="1"/>
</dbReference>